<evidence type="ECO:0000256" key="6">
    <source>
        <dbReference type="ARBA" id="ARBA00023244"/>
    </source>
</evidence>
<dbReference type="InterPro" id="IPR000343">
    <property type="entry name" value="4pyrrol_synth_GluRdtase"/>
</dbReference>
<gene>
    <name evidence="8 13" type="primary">hemA</name>
    <name evidence="13" type="ORF">JFQ69_02880</name>
</gene>
<sequence length="420" mass="46950">MTLLALGINHKTAPVALREKVSFSPDTMGDALNNLLQQPAVRGGVVLSTCNRTELYLSMEDKENSHEQLIRWLCQYHQIEPNELKNSVYWHQDNQAVSHLMRVASGLDSLVLGEPQILGQVKKAFADSQNYDSLSSELERLFQKSFSVAKRVRTETQIGANAVSVAFAACTLARQIFESLSSLTILLVGAGETIELVARHLREHQVKKIIIANRTKERAQRLANEVDADVITLSEIDECLSQADIVISSTASPLPIIGKGMVERALKKRRNQPMLLVDIAVPRDIEQDVEKLNNVYLYSVDDLEAIIQHNREQRQAAAIQAEHIVQQESGQFMDWLRAQGAVGAIREYRDSAEMLRAEMTEKAITLIQNGADAEKVIQQLSHQLMNRLIHTPTKSLQQAASDGDIERLNLLRESLGITHN</sequence>
<dbReference type="Gene3D" id="3.40.50.720">
    <property type="entry name" value="NAD(P)-binding Rossmann-like Domain"/>
    <property type="match status" value="1"/>
</dbReference>
<comment type="caution">
    <text evidence="13">The sequence shown here is derived from an EMBL/GenBank/DDBJ whole genome shotgun (WGS) entry which is preliminary data.</text>
</comment>
<evidence type="ECO:0000256" key="1">
    <source>
        <dbReference type="ARBA" id="ARBA00005059"/>
    </source>
</evidence>
<dbReference type="PROSITE" id="PS00747">
    <property type="entry name" value="GLUTR"/>
    <property type="match status" value="1"/>
</dbReference>
<evidence type="ECO:0000259" key="10">
    <source>
        <dbReference type="Pfam" id="PF00745"/>
    </source>
</evidence>
<dbReference type="Pfam" id="PF00745">
    <property type="entry name" value="GlutR_dimer"/>
    <property type="match status" value="1"/>
</dbReference>
<feature type="active site" description="Nucleophile" evidence="8">
    <location>
        <position position="50"/>
    </location>
</feature>
<dbReference type="Pfam" id="PF05201">
    <property type="entry name" value="GlutR_N"/>
    <property type="match status" value="1"/>
</dbReference>
<dbReference type="HAMAP" id="MF_00087">
    <property type="entry name" value="Glu_tRNA_reductase"/>
    <property type="match status" value="1"/>
</dbReference>
<dbReference type="PANTHER" id="PTHR43013:SF1">
    <property type="entry name" value="GLUTAMYL-TRNA REDUCTASE"/>
    <property type="match status" value="1"/>
</dbReference>
<dbReference type="EMBL" id="JAEKCB010000001">
    <property type="protein sequence ID" value="MBJ2116619.1"/>
    <property type="molecule type" value="Genomic_DNA"/>
</dbReference>
<dbReference type="InterPro" id="IPR036453">
    <property type="entry name" value="GluRdtase_dimer_dom_sf"/>
</dbReference>
<evidence type="ECO:0000256" key="9">
    <source>
        <dbReference type="RuleBase" id="RU000584"/>
    </source>
</evidence>
<dbReference type="RefSeq" id="WP_109847385.1">
    <property type="nucleotide sequence ID" value="NZ_CAXOKJ010000001.1"/>
</dbReference>
<reference evidence="13 14" key="1">
    <citation type="submission" date="2020-12" db="EMBL/GenBank/DDBJ databases">
        <title>Enhanced detection system for hospital associated transmission using whole genome sequencing surveillance.</title>
        <authorList>
            <person name="Harrison L.H."/>
            <person name="Van Tyne D."/>
            <person name="Marsh J.W."/>
            <person name="Griffith M.P."/>
            <person name="Snyder D.J."/>
            <person name="Cooper V.S."/>
            <person name="Mustapha M."/>
        </authorList>
    </citation>
    <scope>NUCLEOTIDE SEQUENCE [LARGE SCALE GENOMIC DNA]</scope>
    <source>
        <strain evidence="13 14">PR00195</strain>
    </source>
</reference>
<protein>
    <recommendedName>
        <fullName evidence="3 8">Glutamyl-tRNA reductase</fullName>
        <shortName evidence="8">GluTR</shortName>
        <ecNumber evidence="3 8">1.2.1.70</ecNumber>
    </recommendedName>
</protein>
<name>A0ABS0VZZ4_9GAMM</name>
<comment type="function">
    <text evidence="8">Catalyzes the NADPH-dependent reduction of glutamyl-tRNA(Glu) to glutamate 1-semialdehyde (GSA).</text>
</comment>
<dbReference type="InterPro" id="IPR015895">
    <property type="entry name" value="4pyrrol_synth_GluRdtase_N"/>
</dbReference>
<keyword evidence="5 8" id="KW-0560">Oxidoreductase</keyword>
<dbReference type="InterPro" id="IPR006151">
    <property type="entry name" value="Shikm_DH/Glu-tRNA_Rdtase"/>
</dbReference>
<feature type="binding site" evidence="8">
    <location>
        <begin position="114"/>
        <end position="116"/>
    </location>
    <ligand>
        <name>substrate</name>
    </ligand>
</feature>
<dbReference type="Pfam" id="PF01488">
    <property type="entry name" value="Shikimate_DH"/>
    <property type="match status" value="1"/>
</dbReference>
<dbReference type="NCBIfam" id="TIGR01035">
    <property type="entry name" value="hemA"/>
    <property type="match status" value="1"/>
</dbReference>
<dbReference type="Proteomes" id="UP000619976">
    <property type="component" value="Unassembled WGS sequence"/>
</dbReference>
<evidence type="ECO:0000256" key="4">
    <source>
        <dbReference type="ARBA" id="ARBA00022857"/>
    </source>
</evidence>
<feature type="binding site" evidence="8">
    <location>
        <position position="109"/>
    </location>
    <ligand>
        <name>substrate</name>
    </ligand>
</feature>
<dbReference type="InterPro" id="IPR036343">
    <property type="entry name" value="GluRdtase_N_sf"/>
</dbReference>
<comment type="catalytic activity">
    <reaction evidence="7 8 9">
        <text>(S)-4-amino-5-oxopentanoate + tRNA(Glu) + NADP(+) = L-glutamyl-tRNA(Glu) + NADPH + H(+)</text>
        <dbReference type="Rhea" id="RHEA:12344"/>
        <dbReference type="Rhea" id="RHEA-COMP:9663"/>
        <dbReference type="Rhea" id="RHEA-COMP:9680"/>
        <dbReference type="ChEBI" id="CHEBI:15378"/>
        <dbReference type="ChEBI" id="CHEBI:57501"/>
        <dbReference type="ChEBI" id="CHEBI:57783"/>
        <dbReference type="ChEBI" id="CHEBI:58349"/>
        <dbReference type="ChEBI" id="CHEBI:78442"/>
        <dbReference type="ChEBI" id="CHEBI:78520"/>
        <dbReference type="EC" id="1.2.1.70"/>
    </reaction>
</comment>
<feature type="domain" description="Tetrapyrrole biosynthesis glutamyl-tRNA reductase dimerisation" evidence="10">
    <location>
        <begin position="320"/>
        <end position="415"/>
    </location>
</feature>
<dbReference type="PIRSF" id="PIRSF000445">
    <property type="entry name" value="4pyrrol_synth_GluRdtase"/>
    <property type="match status" value="1"/>
</dbReference>
<evidence type="ECO:0000256" key="7">
    <source>
        <dbReference type="ARBA" id="ARBA00047464"/>
    </source>
</evidence>
<dbReference type="CDD" id="cd05213">
    <property type="entry name" value="NAD_bind_Glutamyl_tRNA_reduct"/>
    <property type="match status" value="1"/>
</dbReference>
<feature type="site" description="Important for activity" evidence="8">
    <location>
        <position position="99"/>
    </location>
</feature>
<dbReference type="GO" id="GO:0008883">
    <property type="term" value="F:glutamyl-tRNA reductase activity"/>
    <property type="evidence" value="ECO:0007669"/>
    <property type="project" value="UniProtKB-EC"/>
</dbReference>
<evidence type="ECO:0000313" key="14">
    <source>
        <dbReference type="Proteomes" id="UP000619976"/>
    </source>
</evidence>
<dbReference type="InterPro" id="IPR015896">
    <property type="entry name" value="4pyrrol_synth_GluRdtase_dimer"/>
</dbReference>
<dbReference type="SUPFAM" id="SSF51735">
    <property type="entry name" value="NAD(P)-binding Rossmann-fold domains"/>
    <property type="match status" value="1"/>
</dbReference>
<accession>A0ABS0VZZ4</accession>
<comment type="domain">
    <text evidence="8">Possesses an unusual extended V-shaped dimeric structure with each monomer consisting of three distinct domains arranged along a curved 'spinal' alpha-helix. The N-terminal catalytic domain specifically recognizes the glutamate moiety of the substrate. The second domain is the NADPH-binding domain, and the third C-terminal domain is responsible for dimerization.</text>
</comment>
<dbReference type="InterPro" id="IPR018214">
    <property type="entry name" value="GluRdtase_CS"/>
</dbReference>
<dbReference type="GeneID" id="76523036"/>
<comment type="pathway">
    <text evidence="1 8 9">Porphyrin-containing compound metabolism; protoporphyrin-IX biosynthesis; 5-aminolevulinate from L-glutamyl-tRNA(Glu): step 1/2.</text>
</comment>
<feature type="binding site" evidence="8">
    <location>
        <position position="120"/>
    </location>
    <ligand>
        <name>substrate</name>
    </ligand>
</feature>
<evidence type="ECO:0000259" key="11">
    <source>
        <dbReference type="Pfam" id="PF01488"/>
    </source>
</evidence>
<evidence type="ECO:0000259" key="12">
    <source>
        <dbReference type="Pfam" id="PF05201"/>
    </source>
</evidence>
<evidence type="ECO:0000313" key="13">
    <source>
        <dbReference type="EMBL" id="MBJ2116619.1"/>
    </source>
</evidence>
<comment type="subunit">
    <text evidence="8">Homodimer.</text>
</comment>
<feature type="domain" description="Quinate/shikimate 5-dehydrogenase/glutamyl-tRNA reductase" evidence="11">
    <location>
        <begin position="172"/>
        <end position="306"/>
    </location>
</feature>
<keyword evidence="6 8" id="KW-0627">Porphyrin biosynthesis</keyword>
<evidence type="ECO:0000256" key="8">
    <source>
        <dbReference type="HAMAP-Rule" id="MF_00087"/>
    </source>
</evidence>
<comment type="similarity">
    <text evidence="2 8 9">Belongs to the glutamyl-tRNA reductase family.</text>
</comment>
<evidence type="ECO:0000256" key="2">
    <source>
        <dbReference type="ARBA" id="ARBA00005916"/>
    </source>
</evidence>
<feature type="binding site" evidence="8">
    <location>
        <begin position="49"/>
        <end position="52"/>
    </location>
    <ligand>
        <name>substrate</name>
    </ligand>
</feature>
<organism evidence="13 14">
    <name type="scientific">Proteus penneri</name>
    <dbReference type="NCBI Taxonomy" id="102862"/>
    <lineage>
        <taxon>Bacteria</taxon>
        <taxon>Pseudomonadati</taxon>
        <taxon>Pseudomonadota</taxon>
        <taxon>Gammaproteobacteria</taxon>
        <taxon>Enterobacterales</taxon>
        <taxon>Morganellaceae</taxon>
        <taxon>Proteus</taxon>
    </lineage>
</organism>
<evidence type="ECO:0000256" key="3">
    <source>
        <dbReference type="ARBA" id="ARBA00012970"/>
    </source>
</evidence>
<feature type="domain" description="Glutamyl-tRNA reductase N-terminal" evidence="12">
    <location>
        <begin position="6"/>
        <end position="156"/>
    </location>
</feature>
<feature type="binding site" evidence="8">
    <location>
        <begin position="189"/>
        <end position="194"/>
    </location>
    <ligand>
        <name>NADP(+)</name>
        <dbReference type="ChEBI" id="CHEBI:58349"/>
    </ligand>
</feature>
<keyword evidence="14" id="KW-1185">Reference proteome</keyword>
<dbReference type="Gene3D" id="3.30.460.30">
    <property type="entry name" value="Glutamyl-tRNA reductase, N-terminal domain"/>
    <property type="match status" value="1"/>
</dbReference>
<dbReference type="SUPFAM" id="SSF69075">
    <property type="entry name" value="Glutamyl tRNA-reductase dimerization domain"/>
    <property type="match status" value="1"/>
</dbReference>
<dbReference type="PANTHER" id="PTHR43013">
    <property type="entry name" value="GLUTAMYL-TRNA REDUCTASE"/>
    <property type="match status" value="1"/>
</dbReference>
<comment type="miscellaneous">
    <text evidence="8">During catalysis, the active site Cys acts as a nucleophile attacking the alpha-carbonyl group of tRNA-bound glutamate with the formation of a thioester intermediate between enzyme and glutamate, and the concomitant release of tRNA(Glu). The thioester intermediate is finally reduced by direct hydride transfer from NADPH, to form the product GSA.</text>
</comment>
<dbReference type="InterPro" id="IPR036291">
    <property type="entry name" value="NAD(P)-bd_dom_sf"/>
</dbReference>
<dbReference type="EC" id="1.2.1.70" evidence="3 8"/>
<keyword evidence="4 8" id="KW-0521">NADP</keyword>
<dbReference type="SUPFAM" id="SSF69742">
    <property type="entry name" value="Glutamyl tRNA-reductase catalytic, N-terminal domain"/>
    <property type="match status" value="1"/>
</dbReference>
<evidence type="ECO:0000256" key="5">
    <source>
        <dbReference type="ARBA" id="ARBA00023002"/>
    </source>
</evidence>
<proteinExistence type="inferred from homology"/>